<keyword evidence="4" id="KW-1185">Reference proteome</keyword>
<feature type="region of interest" description="Disordered" evidence="1">
    <location>
        <begin position="19"/>
        <end position="40"/>
    </location>
</feature>
<feature type="region of interest" description="Disordered" evidence="1">
    <location>
        <begin position="76"/>
        <end position="96"/>
    </location>
</feature>
<keyword evidence="2" id="KW-0812">Transmembrane</keyword>
<protein>
    <submittedName>
        <fullName evidence="3">Uncharacterized protein</fullName>
    </submittedName>
</protein>
<dbReference type="Proteomes" id="UP000003022">
    <property type="component" value="Unassembled WGS sequence"/>
</dbReference>
<keyword evidence="2" id="KW-0472">Membrane</keyword>
<feature type="transmembrane region" description="Helical" evidence="2">
    <location>
        <begin position="47"/>
        <end position="70"/>
    </location>
</feature>
<name>F3NQG5_9ACTN</name>
<keyword evidence="2" id="KW-1133">Transmembrane helix</keyword>
<sequence>MPSHLAEVCRAGSPCPFTLAHSAGPAPSRTDVYRPEPPGSENGFVDVLASAQTLMLIAIAILAVGLLLTITWSNRREARHASKEEPAAQSAERPER</sequence>
<evidence type="ECO:0000313" key="3">
    <source>
        <dbReference type="EMBL" id="EGG44425.1"/>
    </source>
</evidence>
<gene>
    <name evidence="3" type="ORF">SGM_5240</name>
</gene>
<evidence type="ECO:0000256" key="1">
    <source>
        <dbReference type="SAM" id="MobiDB-lite"/>
    </source>
</evidence>
<organism evidence="3 4">
    <name type="scientific">Streptomyces griseoaurantiacus M045</name>
    <dbReference type="NCBI Taxonomy" id="996637"/>
    <lineage>
        <taxon>Bacteria</taxon>
        <taxon>Bacillati</taxon>
        <taxon>Actinomycetota</taxon>
        <taxon>Actinomycetes</taxon>
        <taxon>Kitasatosporales</taxon>
        <taxon>Streptomycetaceae</taxon>
        <taxon>Streptomyces</taxon>
        <taxon>Streptomyces aurantiacus group</taxon>
    </lineage>
</organism>
<comment type="caution">
    <text evidence="3">The sequence shown here is derived from an EMBL/GenBank/DDBJ whole genome shotgun (WGS) entry which is preliminary data.</text>
</comment>
<accession>F3NQG5</accession>
<dbReference type="RefSeq" id="WP_006143089.1">
    <property type="nucleotide sequence ID" value="NZ_AEYX01000043.1"/>
</dbReference>
<proteinExistence type="predicted"/>
<dbReference type="AlphaFoldDB" id="F3NQG5"/>
<evidence type="ECO:0000313" key="4">
    <source>
        <dbReference type="Proteomes" id="UP000003022"/>
    </source>
</evidence>
<evidence type="ECO:0000256" key="2">
    <source>
        <dbReference type="SAM" id="Phobius"/>
    </source>
</evidence>
<reference evidence="3 4" key="1">
    <citation type="journal article" date="2011" name="J. Bacteriol.">
        <title>Draft genome sequence of the marine bacterium Streptomyces griseoaurantiacus M045, which produces novel manumycin-type antibiotics with a pABA core component.</title>
        <authorList>
            <person name="Li F."/>
            <person name="Jiang P."/>
            <person name="Zheng H."/>
            <person name="Wang S."/>
            <person name="Zhao G."/>
            <person name="Qin S."/>
            <person name="Liu Z."/>
        </authorList>
    </citation>
    <scope>NUCLEOTIDE SEQUENCE [LARGE SCALE GENOMIC DNA]</scope>
    <source>
        <strain evidence="3 4">M045</strain>
    </source>
</reference>
<dbReference type="EMBL" id="AEYX01000043">
    <property type="protein sequence ID" value="EGG44425.1"/>
    <property type="molecule type" value="Genomic_DNA"/>
</dbReference>